<dbReference type="PIRSF" id="PIRSF031900">
    <property type="entry name" value="UCP031900"/>
    <property type="match status" value="1"/>
</dbReference>
<dbReference type="PROSITE" id="PS51257">
    <property type="entry name" value="PROKAR_LIPOPROTEIN"/>
    <property type="match status" value="1"/>
</dbReference>
<dbReference type="AlphaFoldDB" id="A0A420WSP8"/>
<evidence type="ECO:0000313" key="3">
    <source>
        <dbReference type="EMBL" id="RKQ95786.1"/>
    </source>
</evidence>
<organism evidence="3 4">
    <name type="scientific">Kushneria sinocarnis</name>
    <dbReference type="NCBI Taxonomy" id="595502"/>
    <lineage>
        <taxon>Bacteria</taxon>
        <taxon>Pseudomonadati</taxon>
        <taxon>Pseudomonadota</taxon>
        <taxon>Gammaproteobacteria</taxon>
        <taxon>Oceanospirillales</taxon>
        <taxon>Halomonadaceae</taxon>
        <taxon>Kushneria</taxon>
    </lineage>
</organism>
<feature type="signal peptide" evidence="1">
    <location>
        <begin position="1"/>
        <end position="19"/>
    </location>
</feature>
<protein>
    <recommendedName>
        <fullName evidence="2">Phytase-like domain-containing protein</fullName>
    </recommendedName>
</protein>
<dbReference type="InterPro" id="IPR027372">
    <property type="entry name" value="Phytase-like_dom"/>
</dbReference>
<dbReference type="RefSeq" id="WP_121174047.1">
    <property type="nucleotide sequence ID" value="NZ_RBIN01000011.1"/>
</dbReference>
<evidence type="ECO:0000256" key="1">
    <source>
        <dbReference type="SAM" id="SignalP"/>
    </source>
</evidence>
<feature type="domain" description="Phytase-like" evidence="2">
    <location>
        <begin position="57"/>
        <end position="304"/>
    </location>
</feature>
<sequence>MPRALCAQLLILTVLPALSGCILAGPVDMGNANAPPSRHVDWCGTLRLSDHTPQDVELGGLSDLAWQARTDTLYLLSDRGWLFQARPRFERGQLDELVITASHRLRDRDGRALEMPRADAESMTLDTTETPATLLIGFERDHRLQRFSLTGQAVAAPMRPEALEGARYNGGVEAMTLTARHGLMAGLEKPPRDSAARTTRLFNDRGQQWHYVLADEPASGLTAMAPLTVPGQPADEELLTLERAFDPPHPLVISLRRTRLNEDGSTSVTTLARLSSADGWRLDNFEGLTRIDAHRYLMVSDDNYSLLQSTLLSCLDITVDGQ</sequence>
<gene>
    <name evidence="3" type="ORF">C7446_3165</name>
</gene>
<dbReference type="EMBL" id="RBIN01000011">
    <property type="protein sequence ID" value="RKQ95786.1"/>
    <property type="molecule type" value="Genomic_DNA"/>
</dbReference>
<keyword evidence="1" id="KW-0732">Signal</keyword>
<keyword evidence="4" id="KW-1185">Reference proteome</keyword>
<dbReference type="Pfam" id="PF13449">
    <property type="entry name" value="Phytase-like"/>
    <property type="match status" value="1"/>
</dbReference>
<comment type="caution">
    <text evidence="3">The sequence shown here is derived from an EMBL/GenBank/DDBJ whole genome shotgun (WGS) entry which is preliminary data.</text>
</comment>
<proteinExistence type="predicted"/>
<dbReference type="OrthoDB" id="9798693at2"/>
<dbReference type="InterPro" id="IPR014567">
    <property type="entry name" value="UCP031900"/>
</dbReference>
<dbReference type="Proteomes" id="UP000281975">
    <property type="component" value="Unassembled WGS sequence"/>
</dbReference>
<name>A0A420WSP8_9GAMM</name>
<evidence type="ECO:0000313" key="4">
    <source>
        <dbReference type="Proteomes" id="UP000281975"/>
    </source>
</evidence>
<accession>A0A420WSP8</accession>
<evidence type="ECO:0000259" key="2">
    <source>
        <dbReference type="Pfam" id="PF13449"/>
    </source>
</evidence>
<feature type="chain" id="PRO_5019151408" description="Phytase-like domain-containing protein" evidence="1">
    <location>
        <begin position="20"/>
        <end position="322"/>
    </location>
</feature>
<reference evidence="3 4" key="1">
    <citation type="submission" date="2018-10" db="EMBL/GenBank/DDBJ databases">
        <title>Genomic Encyclopedia of Type Strains, Phase IV (KMG-IV): sequencing the most valuable type-strain genomes for metagenomic binning, comparative biology and taxonomic classification.</title>
        <authorList>
            <person name="Goeker M."/>
        </authorList>
    </citation>
    <scope>NUCLEOTIDE SEQUENCE [LARGE SCALE GENOMIC DNA]</scope>
    <source>
        <strain evidence="3 4">DSM 23229</strain>
    </source>
</reference>